<evidence type="ECO:0000256" key="1">
    <source>
        <dbReference type="ARBA" id="ARBA00022723"/>
    </source>
</evidence>
<dbReference type="GO" id="GO:0008270">
    <property type="term" value="F:zinc ion binding"/>
    <property type="evidence" value="ECO:0007669"/>
    <property type="project" value="UniProtKB-KW"/>
</dbReference>
<reference evidence="6" key="1">
    <citation type="submission" date="2021-03" db="EMBL/GenBank/DDBJ databases">
        <authorList>
            <person name="Tagirdzhanova G."/>
        </authorList>
    </citation>
    <scope>NUCLEOTIDE SEQUENCE</scope>
</reference>
<evidence type="ECO:0000259" key="5">
    <source>
        <dbReference type="PROSITE" id="PS50089"/>
    </source>
</evidence>
<dbReference type="OrthoDB" id="8062037at2759"/>
<keyword evidence="1" id="KW-0479">Metal-binding</keyword>
<evidence type="ECO:0000256" key="2">
    <source>
        <dbReference type="ARBA" id="ARBA00022771"/>
    </source>
</evidence>
<evidence type="ECO:0000313" key="6">
    <source>
        <dbReference type="EMBL" id="CAF9927218.1"/>
    </source>
</evidence>
<keyword evidence="2 4" id="KW-0863">Zinc-finger</keyword>
<dbReference type="GO" id="GO:0012505">
    <property type="term" value="C:endomembrane system"/>
    <property type="evidence" value="ECO:0007669"/>
    <property type="project" value="TreeGrafter"/>
</dbReference>
<dbReference type="Proteomes" id="UP000664203">
    <property type="component" value="Unassembled WGS sequence"/>
</dbReference>
<keyword evidence="3" id="KW-0862">Zinc</keyword>
<evidence type="ECO:0000256" key="3">
    <source>
        <dbReference type="ARBA" id="ARBA00022833"/>
    </source>
</evidence>
<protein>
    <recommendedName>
        <fullName evidence="5">RING-type domain-containing protein</fullName>
    </recommendedName>
</protein>
<organism evidence="6 7">
    <name type="scientific">Alectoria fallacina</name>
    <dbReference type="NCBI Taxonomy" id="1903189"/>
    <lineage>
        <taxon>Eukaryota</taxon>
        <taxon>Fungi</taxon>
        <taxon>Dikarya</taxon>
        <taxon>Ascomycota</taxon>
        <taxon>Pezizomycotina</taxon>
        <taxon>Lecanoromycetes</taxon>
        <taxon>OSLEUM clade</taxon>
        <taxon>Lecanoromycetidae</taxon>
        <taxon>Lecanorales</taxon>
        <taxon>Lecanorineae</taxon>
        <taxon>Parmeliaceae</taxon>
        <taxon>Alectoria</taxon>
    </lineage>
</organism>
<dbReference type="PROSITE" id="PS50089">
    <property type="entry name" value="ZF_RING_2"/>
    <property type="match status" value="1"/>
</dbReference>
<comment type="caution">
    <text evidence="6">The sequence shown here is derived from an EMBL/GenBank/DDBJ whole genome shotgun (WGS) entry which is preliminary data.</text>
</comment>
<evidence type="ECO:0000256" key="4">
    <source>
        <dbReference type="PROSITE-ProRule" id="PRU00175"/>
    </source>
</evidence>
<dbReference type="EMBL" id="CAJPDR010000225">
    <property type="protein sequence ID" value="CAF9927218.1"/>
    <property type="molecule type" value="Genomic_DNA"/>
</dbReference>
<evidence type="ECO:0000313" key="7">
    <source>
        <dbReference type="Proteomes" id="UP000664203"/>
    </source>
</evidence>
<accession>A0A8H3IQ19</accession>
<feature type="domain" description="RING-type" evidence="5">
    <location>
        <begin position="23"/>
        <end position="73"/>
    </location>
</feature>
<keyword evidence="7" id="KW-1185">Reference proteome</keyword>
<dbReference type="InterPro" id="IPR001841">
    <property type="entry name" value="Znf_RING"/>
</dbReference>
<sequence>MSKAFFHQLLKVPSYKLPTNASCPICIQPYENQTTDSGSFERAVCLPCNDSHIFGSECLLKWLRHGKTCPLCRREFVFLNEYNDGIAQDEEERVFLMFNIQSNQDWEDYWYATFWILHLQGDEAIERKWQQWQQDWIAAAEQWDASSEAHARAALSLSRLTPRKILDDERQVQVPAAAIQTLRFREYRLYLMFQADRAERPELKAPPGFQLTPDQEDALFQELERKEVFKVTERYTTISRREQWNKLRDVGFVWDPDWAVFWRTSHGRWSRYSY</sequence>
<dbReference type="InterPro" id="IPR013083">
    <property type="entry name" value="Znf_RING/FYVE/PHD"/>
</dbReference>
<dbReference type="Pfam" id="PF13639">
    <property type="entry name" value="zf-RING_2"/>
    <property type="match status" value="1"/>
</dbReference>
<dbReference type="PANTHER" id="PTHR22763">
    <property type="entry name" value="RING ZINC FINGER PROTEIN"/>
    <property type="match status" value="1"/>
</dbReference>
<name>A0A8H3IQ19_9LECA</name>
<dbReference type="PANTHER" id="PTHR22763:SF162">
    <property type="entry name" value="TRANSMEMBRANE E3 UBIQUITIN-PROTEIN LIGASE 1"/>
    <property type="match status" value="1"/>
</dbReference>
<dbReference type="SUPFAM" id="SSF57850">
    <property type="entry name" value="RING/U-box"/>
    <property type="match status" value="1"/>
</dbReference>
<dbReference type="AlphaFoldDB" id="A0A8H3IQ19"/>
<dbReference type="GO" id="GO:0043161">
    <property type="term" value="P:proteasome-mediated ubiquitin-dependent protein catabolic process"/>
    <property type="evidence" value="ECO:0007669"/>
    <property type="project" value="TreeGrafter"/>
</dbReference>
<gene>
    <name evidence="6" type="ORF">ALECFALPRED_003650</name>
</gene>
<dbReference type="GO" id="GO:0061630">
    <property type="term" value="F:ubiquitin protein ligase activity"/>
    <property type="evidence" value="ECO:0007669"/>
    <property type="project" value="TreeGrafter"/>
</dbReference>
<proteinExistence type="predicted"/>
<dbReference type="InterPro" id="IPR050731">
    <property type="entry name" value="HRD1_E3_ubiq-ligases"/>
</dbReference>
<dbReference type="Gene3D" id="3.30.40.10">
    <property type="entry name" value="Zinc/RING finger domain, C3HC4 (zinc finger)"/>
    <property type="match status" value="1"/>
</dbReference>